<sequence>MSGLPSPTVLRVVLVDDHAVVRTGCRRLMELEPDLRVVGEFGDADSALDWLQAQAPQAGAAAEVMVLDLSMPGRSGLDLLRRVALRWPSLRVLMFTMHDSSAMIQQTLAAGAHGFVAKSRSPDELIAAIRQVMRGRVVVSDAEPALPQDAPAHTQLSAREFDVMRLLVEGESLDEIGQRLCISPKTVANLQTLLRRKLGVNNNVELLRYAQMHRLFGA</sequence>
<feature type="domain" description="Response regulatory" evidence="5">
    <location>
        <begin position="11"/>
        <end position="133"/>
    </location>
</feature>
<dbReference type="RefSeq" id="WP_210809360.1">
    <property type="nucleotide sequence ID" value="NZ_JAGQDG010000004.1"/>
</dbReference>
<organism evidence="6 7">
    <name type="scientific">Ideonella paludis</name>
    <dbReference type="NCBI Taxonomy" id="1233411"/>
    <lineage>
        <taxon>Bacteria</taxon>
        <taxon>Pseudomonadati</taxon>
        <taxon>Pseudomonadota</taxon>
        <taxon>Betaproteobacteria</taxon>
        <taxon>Burkholderiales</taxon>
        <taxon>Sphaerotilaceae</taxon>
        <taxon>Ideonella</taxon>
    </lineage>
</organism>
<dbReference type="SMART" id="SM00448">
    <property type="entry name" value="REC"/>
    <property type="match status" value="1"/>
</dbReference>
<feature type="domain" description="HTH luxR-type" evidence="4">
    <location>
        <begin position="149"/>
        <end position="214"/>
    </location>
</feature>
<dbReference type="CDD" id="cd06170">
    <property type="entry name" value="LuxR_C_like"/>
    <property type="match status" value="1"/>
</dbReference>
<evidence type="ECO:0000313" key="6">
    <source>
        <dbReference type="EMBL" id="MBQ0936052.1"/>
    </source>
</evidence>
<evidence type="ECO:0000313" key="7">
    <source>
        <dbReference type="Proteomes" id="UP000672097"/>
    </source>
</evidence>
<evidence type="ECO:0000259" key="5">
    <source>
        <dbReference type="PROSITE" id="PS50110"/>
    </source>
</evidence>
<dbReference type="SUPFAM" id="SSF52172">
    <property type="entry name" value="CheY-like"/>
    <property type="match status" value="1"/>
</dbReference>
<dbReference type="PROSITE" id="PS50110">
    <property type="entry name" value="RESPONSE_REGULATORY"/>
    <property type="match status" value="1"/>
</dbReference>
<evidence type="ECO:0000256" key="1">
    <source>
        <dbReference type="ARBA" id="ARBA00022553"/>
    </source>
</evidence>
<name>A0ABS5DY30_9BURK</name>
<dbReference type="Pfam" id="PF00072">
    <property type="entry name" value="Response_reg"/>
    <property type="match status" value="1"/>
</dbReference>
<dbReference type="InterPro" id="IPR011006">
    <property type="entry name" value="CheY-like_superfamily"/>
</dbReference>
<dbReference type="CDD" id="cd17535">
    <property type="entry name" value="REC_NarL-like"/>
    <property type="match status" value="1"/>
</dbReference>
<evidence type="ECO:0000256" key="3">
    <source>
        <dbReference type="PROSITE-ProRule" id="PRU00169"/>
    </source>
</evidence>
<protein>
    <submittedName>
        <fullName evidence="6">Response regulator transcription factor</fullName>
    </submittedName>
</protein>
<dbReference type="InterPro" id="IPR001789">
    <property type="entry name" value="Sig_transdc_resp-reg_receiver"/>
</dbReference>
<dbReference type="InterPro" id="IPR039420">
    <property type="entry name" value="WalR-like"/>
</dbReference>
<evidence type="ECO:0000259" key="4">
    <source>
        <dbReference type="PROSITE" id="PS50043"/>
    </source>
</evidence>
<feature type="modified residue" description="4-aspartylphosphate" evidence="3">
    <location>
        <position position="68"/>
    </location>
</feature>
<dbReference type="InterPro" id="IPR058245">
    <property type="entry name" value="NreC/VraR/RcsB-like_REC"/>
</dbReference>
<dbReference type="SUPFAM" id="SSF46894">
    <property type="entry name" value="C-terminal effector domain of the bipartite response regulators"/>
    <property type="match status" value="1"/>
</dbReference>
<dbReference type="InterPro" id="IPR016032">
    <property type="entry name" value="Sig_transdc_resp-reg_C-effctor"/>
</dbReference>
<reference evidence="6 7" key="1">
    <citation type="submission" date="2021-04" db="EMBL/GenBank/DDBJ databases">
        <title>The genome sequence of type strain Ideonella paludis KCTC 32238.</title>
        <authorList>
            <person name="Liu Y."/>
        </authorList>
    </citation>
    <scope>NUCLEOTIDE SEQUENCE [LARGE SCALE GENOMIC DNA]</scope>
    <source>
        <strain evidence="6 7">KCTC 32238</strain>
    </source>
</reference>
<dbReference type="Gene3D" id="3.40.50.2300">
    <property type="match status" value="1"/>
</dbReference>
<proteinExistence type="predicted"/>
<evidence type="ECO:0000256" key="2">
    <source>
        <dbReference type="ARBA" id="ARBA00023125"/>
    </source>
</evidence>
<dbReference type="SMART" id="SM00421">
    <property type="entry name" value="HTH_LUXR"/>
    <property type="match status" value="1"/>
</dbReference>
<comment type="caution">
    <text evidence="6">The sequence shown here is derived from an EMBL/GenBank/DDBJ whole genome shotgun (WGS) entry which is preliminary data.</text>
</comment>
<keyword evidence="7" id="KW-1185">Reference proteome</keyword>
<keyword evidence="2" id="KW-0238">DNA-binding</keyword>
<dbReference type="Pfam" id="PF00196">
    <property type="entry name" value="GerE"/>
    <property type="match status" value="1"/>
</dbReference>
<dbReference type="InterPro" id="IPR000792">
    <property type="entry name" value="Tscrpt_reg_LuxR_C"/>
</dbReference>
<dbReference type="PROSITE" id="PS50043">
    <property type="entry name" value="HTH_LUXR_2"/>
    <property type="match status" value="1"/>
</dbReference>
<dbReference type="PANTHER" id="PTHR43214:SF43">
    <property type="entry name" value="TWO-COMPONENT RESPONSE REGULATOR"/>
    <property type="match status" value="1"/>
</dbReference>
<dbReference type="EMBL" id="JAGQDG010000004">
    <property type="protein sequence ID" value="MBQ0936052.1"/>
    <property type="molecule type" value="Genomic_DNA"/>
</dbReference>
<dbReference type="PRINTS" id="PR00038">
    <property type="entry name" value="HTHLUXR"/>
</dbReference>
<gene>
    <name evidence="6" type="ORF">KAK11_12000</name>
</gene>
<dbReference type="PANTHER" id="PTHR43214">
    <property type="entry name" value="TWO-COMPONENT RESPONSE REGULATOR"/>
    <property type="match status" value="1"/>
</dbReference>
<dbReference type="Proteomes" id="UP000672097">
    <property type="component" value="Unassembled WGS sequence"/>
</dbReference>
<keyword evidence="1 3" id="KW-0597">Phosphoprotein</keyword>
<accession>A0ABS5DY30</accession>